<dbReference type="InterPro" id="IPR003777">
    <property type="entry name" value="XdhC_CoxI"/>
</dbReference>
<keyword evidence="5" id="KW-1185">Reference proteome</keyword>
<name>A0ABV0IEX9_9MICC</name>
<dbReference type="PANTHER" id="PTHR30388">
    <property type="entry name" value="ALDEHYDE OXIDOREDUCTASE MOLYBDENUM COFACTOR ASSEMBLY PROTEIN"/>
    <property type="match status" value="1"/>
</dbReference>
<accession>A0ABV0IEX9</accession>
<gene>
    <name evidence="4" type="ORF">ABDK96_03400</name>
</gene>
<dbReference type="Pfam" id="PF13478">
    <property type="entry name" value="XdhC_C"/>
    <property type="match status" value="1"/>
</dbReference>
<dbReference type="PANTHER" id="PTHR30388:SF4">
    <property type="entry name" value="MOLYBDENUM COFACTOR INSERTION CHAPERONE PAOD"/>
    <property type="match status" value="1"/>
</dbReference>
<evidence type="ECO:0000259" key="2">
    <source>
        <dbReference type="Pfam" id="PF02625"/>
    </source>
</evidence>
<comment type="caution">
    <text evidence="4">The sequence shown here is derived from an EMBL/GenBank/DDBJ whole genome shotgun (WGS) entry which is preliminary data.</text>
</comment>
<evidence type="ECO:0000313" key="5">
    <source>
        <dbReference type="Proteomes" id="UP001484097"/>
    </source>
</evidence>
<evidence type="ECO:0000256" key="1">
    <source>
        <dbReference type="SAM" id="MobiDB-lite"/>
    </source>
</evidence>
<dbReference type="Proteomes" id="UP001484097">
    <property type="component" value="Unassembled WGS sequence"/>
</dbReference>
<dbReference type="RefSeq" id="WP_347918969.1">
    <property type="nucleotide sequence ID" value="NZ_JBDXMX010000001.1"/>
</dbReference>
<evidence type="ECO:0000313" key="4">
    <source>
        <dbReference type="EMBL" id="MEO9246720.1"/>
    </source>
</evidence>
<dbReference type="InterPro" id="IPR027051">
    <property type="entry name" value="XdhC_Rossmann_dom"/>
</dbReference>
<dbReference type="Pfam" id="PF02625">
    <property type="entry name" value="XdhC_CoxI"/>
    <property type="match status" value="1"/>
</dbReference>
<reference evidence="4 5" key="1">
    <citation type="submission" date="2024-05" db="EMBL/GenBank/DDBJ databases">
        <authorList>
            <person name="Yi C."/>
        </authorList>
    </citation>
    <scope>NUCLEOTIDE SEQUENCE [LARGE SCALE GENOMIC DNA]</scope>
    <source>
        <strain evidence="4 5">XS13</strain>
    </source>
</reference>
<feature type="domain" description="XdhC Rossmann" evidence="3">
    <location>
        <begin position="195"/>
        <end position="337"/>
    </location>
</feature>
<dbReference type="EMBL" id="JBDXMX010000001">
    <property type="protein sequence ID" value="MEO9246720.1"/>
    <property type="molecule type" value="Genomic_DNA"/>
</dbReference>
<organism evidence="4 5">
    <name type="scientific">Citricoccus nitrophenolicus</name>
    <dbReference type="NCBI Taxonomy" id="863575"/>
    <lineage>
        <taxon>Bacteria</taxon>
        <taxon>Bacillati</taxon>
        <taxon>Actinomycetota</taxon>
        <taxon>Actinomycetes</taxon>
        <taxon>Micrococcales</taxon>
        <taxon>Micrococcaceae</taxon>
        <taxon>Citricoccus</taxon>
    </lineage>
</organism>
<dbReference type="InterPro" id="IPR052698">
    <property type="entry name" value="MoCofactor_Util/Proc"/>
</dbReference>
<proteinExistence type="predicted"/>
<feature type="domain" description="XdhC- CoxI" evidence="2">
    <location>
        <begin position="15"/>
        <end position="81"/>
    </location>
</feature>
<protein>
    <submittedName>
        <fullName evidence="4">XdhC family protein</fullName>
    </submittedName>
</protein>
<evidence type="ECO:0000259" key="3">
    <source>
        <dbReference type="Pfam" id="PF13478"/>
    </source>
</evidence>
<feature type="region of interest" description="Disordered" evidence="1">
    <location>
        <begin position="342"/>
        <end position="395"/>
    </location>
</feature>
<sequence length="395" mass="41391">MSEPDDLWTALGPVLDRDEGFVLATVVSTSSSAPRPVGTQMAVLGDGAVVGSLSGGCVEADVHARAQEVAATGRPELQDYGYSDAAAFAVGLTCGGSIRVFLERVGPADLGSVRRLAATVTSGEAVASVTALSGPALGWRGTVTARDPAAASEAPLAQAAALLRESRSGVVTVPGTGAAPSSDYFVRSYPGPARLVVFGSNAFAAALARQAAVLGYRVTVCDARPAFATRARFPDADEIVVRWPHEYLDELEVDHRTVLCALTHDPKFDDPLLARALRSPAAFVGAMGSRRTSRERRERLRELGLTDQELARLRAPFGLDLGAGTPEETAVSMMAEVISARRSGTNRPLSQLRGPIHPQGRAPASVPDTLASGHSSGPRHPKPRKTVPATRHPTQ</sequence>
<dbReference type="Gene3D" id="3.40.50.720">
    <property type="entry name" value="NAD(P)-binding Rossmann-like Domain"/>
    <property type="match status" value="1"/>
</dbReference>